<name>A0ACB9R2W4_9MYRT</name>
<accession>A0ACB9R2W4</accession>
<comment type="caution">
    <text evidence="1">The sequence shown here is derived from an EMBL/GenBank/DDBJ whole genome shotgun (WGS) entry which is preliminary data.</text>
</comment>
<dbReference type="EMBL" id="CM042883">
    <property type="protein sequence ID" value="KAI4373441.1"/>
    <property type="molecule type" value="Genomic_DNA"/>
</dbReference>
<gene>
    <name evidence="1" type="ORF">MLD38_011566</name>
</gene>
<sequence length="72" mass="8074">MEQVEETIISLKSAIAEEESRGSFLEVFRRASLKAFVIGGRSRDSQVISVMLAQSFRALAFLLPPMLPVYQQ</sequence>
<reference evidence="2" key="1">
    <citation type="journal article" date="2023" name="Front. Plant Sci.">
        <title>Chromosomal-level genome assembly of Melastoma candidum provides insights into trichome evolution.</title>
        <authorList>
            <person name="Zhong Y."/>
            <person name="Wu W."/>
            <person name="Sun C."/>
            <person name="Zou P."/>
            <person name="Liu Y."/>
            <person name="Dai S."/>
            <person name="Zhou R."/>
        </authorList>
    </citation>
    <scope>NUCLEOTIDE SEQUENCE [LARGE SCALE GENOMIC DNA]</scope>
</reference>
<proteinExistence type="predicted"/>
<evidence type="ECO:0000313" key="2">
    <source>
        <dbReference type="Proteomes" id="UP001057402"/>
    </source>
</evidence>
<protein>
    <submittedName>
        <fullName evidence="1">Uncharacterized protein</fullName>
    </submittedName>
</protein>
<dbReference type="Proteomes" id="UP001057402">
    <property type="component" value="Chromosome 4"/>
</dbReference>
<organism evidence="1 2">
    <name type="scientific">Melastoma candidum</name>
    <dbReference type="NCBI Taxonomy" id="119954"/>
    <lineage>
        <taxon>Eukaryota</taxon>
        <taxon>Viridiplantae</taxon>
        <taxon>Streptophyta</taxon>
        <taxon>Embryophyta</taxon>
        <taxon>Tracheophyta</taxon>
        <taxon>Spermatophyta</taxon>
        <taxon>Magnoliopsida</taxon>
        <taxon>eudicotyledons</taxon>
        <taxon>Gunneridae</taxon>
        <taxon>Pentapetalae</taxon>
        <taxon>rosids</taxon>
        <taxon>malvids</taxon>
        <taxon>Myrtales</taxon>
        <taxon>Melastomataceae</taxon>
        <taxon>Melastomatoideae</taxon>
        <taxon>Melastomateae</taxon>
        <taxon>Melastoma</taxon>
    </lineage>
</organism>
<evidence type="ECO:0000313" key="1">
    <source>
        <dbReference type="EMBL" id="KAI4373441.1"/>
    </source>
</evidence>
<keyword evidence="2" id="KW-1185">Reference proteome</keyword>